<comment type="similarity">
    <text evidence="1">Belongs to the MYG1 family.</text>
</comment>
<dbReference type="GO" id="GO:0005634">
    <property type="term" value="C:nucleus"/>
    <property type="evidence" value="ECO:0007669"/>
    <property type="project" value="TreeGrafter"/>
</dbReference>
<dbReference type="OrthoDB" id="10265310at2759"/>
<dbReference type="Proteomes" id="UP000310189">
    <property type="component" value="Unassembled WGS sequence"/>
</dbReference>
<dbReference type="PANTHER" id="PTHR11215:SF1">
    <property type="entry name" value="MYG1 EXONUCLEASE"/>
    <property type="match status" value="1"/>
</dbReference>
<comment type="caution">
    <text evidence="5">The sequence shown here is derived from an EMBL/GenBank/DDBJ whole genome shotgun (WGS) entry which is preliminary data.</text>
</comment>
<evidence type="ECO:0000256" key="2">
    <source>
        <dbReference type="SAM" id="MobiDB-lite"/>
    </source>
</evidence>
<sequence>MLLNGTDMQQQETTTIHANYAPQRPKLSTTRSRGRSITQAPSSSTPDVDVQFSVLQQQPPLVASPEGMPSSQEASVVGRPRANSTQSKLNQTRSNNRNRSHSLELSPPLEAPIIAVKTSKIRPSINIETIPLSPIHSDATTPTSPQIPDPNPTKPRLRDSLPALAKLAGIFVLSTAVMLVALSSVKQLHVPQKLTDVRKLAFDLRAYMKLSPLNSLHVIGVIGVIYIWKQTWSIPGSAIVNVILGALLPTWIATIYACMLTAFGGFLSSFTALPIAPHIHYHFPNAISSLRSINKDPYKLFERLLIARLIPVIPYAALNLAGGVVGVSYIPFIVSLFLGSIPMNGVACAVGDVLVSLAYVDEGESLSHRMFSTEMIVKFAFLSLLGLLPVLLKHLFAPMAMSQGAPSKPSSSIHLSIKKHLNKVYSHVLPASLIKSDASTKNTADYASKKVKLDGQSSKTIGTHNGVFHADEALAVFLLRLLPEYKGSPVTRTRDINILNQMDIVVDVGDVYDHGKLRYDHHYRGFNEVFGHKHNTKLSSAGLIYKHYGKQIISGHLGWSEDEDRTLQIWLKVYKEFIEALDAIDNGVSLYPTVENLPEAAYRNRTDLSSRVGRLNSNWNEEFTDQSQMVRFEEASKLTGKEFLESVDQYAKVWLPARDLVVEALSKRGEFDASGRILVFKTFCPWIDHYFELEHLEQFQVKEGEEPLYALLPDGSRGWRVRAIPPNSTTFALRKPLPEPWRGLRDDKLAEVSGVPGTIFCHASGFIGGNDTYEGALEMAKKAVQF</sequence>
<dbReference type="Pfam" id="PF03690">
    <property type="entry name" value="MYG1_exonuc"/>
    <property type="match status" value="1"/>
</dbReference>
<dbReference type="GO" id="GO:0005737">
    <property type="term" value="C:cytoplasm"/>
    <property type="evidence" value="ECO:0007669"/>
    <property type="project" value="TreeGrafter"/>
</dbReference>
<evidence type="ECO:0000256" key="1">
    <source>
        <dbReference type="ARBA" id="ARBA00010105"/>
    </source>
</evidence>
<dbReference type="Pfam" id="PF09335">
    <property type="entry name" value="VTT_dom"/>
    <property type="match status" value="1"/>
</dbReference>
<feature type="compositionally biased region" description="Polar residues" evidence="2">
    <location>
        <begin position="1"/>
        <end position="17"/>
    </location>
</feature>
<feature type="transmembrane region" description="Helical" evidence="3">
    <location>
        <begin position="206"/>
        <end position="228"/>
    </location>
</feature>
<evidence type="ECO:0000313" key="6">
    <source>
        <dbReference type="Proteomes" id="UP000310189"/>
    </source>
</evidence>
<feature type="transmembrane region" description="Helical" evidence="3">
    <location>
        <begin position="248"/>
        <end position="273"/>
    </location>
</feature>
<dbReference type="InterPro" id="IPR003226">
    <property type="entry name" value="MYG1_exonuclease"/>
</dbReference>
<dbReference type="EMBL" id="SPNW01000109">
    <property type="protein sequence ID" value="TIA85479.1"/>
    <property type="molecule type" value="Genomic_DNA"/>
</dbReference>
<keyword evidence="3" id="KW-1133">Transmembrane helix</keyword>
<feature type="region of interest" description="Disordered" evidence="2">
    <location>
        <begin position="133"/>
        <end position="154"/>
    </location>
</feature>
<accession>A0A4T0FCH9</accession>
<feature type="transmembrane region" description="Helical" evidence="3">
    <location>
        <begin position="336"/>
        <end position="359"/>
    </location>
</feature>
<reference evidence="5 6" key="1">
    <citation type="submission" date="2019-03" db="EMBL/GenBank/DDBJ databases">
        <title>Sequencing 23 genomes of Wallemia ichthyophaga.</title>
        <authorList>
            <person name="Gostincar C."/>
        </authorList>
    </citation>
    <scope>NUCLEOTIDE SEQUENCE [LARGE SCALE GENOMIC DNA]</scope>
    <source>
        <strain evidence="5 6">EXF-5753</strain>
    </source>
</reference>
<evidence type="ECO:0000259" key="4">
    <source>
        <dbReference type="Pfam" id="PF09335"/>
    </source>
</evidence>
<feature type="transmembrane region" description="Helical" evidence="3">
    <location>
        <begin position="379"/>
        <end position="401"/>
    </location>
</feature>
<feature type="compositionally biased region" description="Polar residues" evidence="2">
    <location>
        <begin position="26"/>
        <end position="46"/>
    </location>
</feature>
<feature type="region of interest" description="Disordered" evidence="2">
    <location>
        <begin position="1"/>
        <end position="48"/>
    </location>
</feature>
<feature type="domain" description="VTT" evidence="4">
    <location>
        <begin position="234"/>
        <end position="352"/>
    </location>
</feature>
<evidence type="ECO:0000313" key="5">
    <source>
        <dbReference type="EMBL" id="TIA85479.1"/>
    </source>
</evidence>
<keyword evidence="6" id="KW-1185">Reference proteome</keyword>
<feature type="transmembrane region" description="Helical" evidence="3">
    <location>
        <begin position="163"/>
        <end position="185"/>
    </location>
</feature>
<dbReference type="PANTHER" id="PTHR11215">
    <property type="entry name" value="METAL DEPENDENT HYDROLASE - RELATED"/>
    <property type="match status" value="1"/>
</dbReference>
<keyword evidence="3" id="KW-0472">Membrane</keyword>
<name>A0A4T0FCH9_9BASI</name>
<feature type="compositionally biased region" description="Polar residues" evidence="2">
    <location>
        <begin position="82"/>
        <end position="97"/>
    </location>
</feature>
<organism evidence="5 6">
    <name type="scientific">Wallemia hederae</name>
    <dbReference type="NCBI Taxonomy" id="1540922"/>
    <lineage>
        <taxon>Eukaryota</taxon>
        <taxon>Fungi</taxon>
        <taxon>Dikarya</taxon>
        <taxon>Basidiomycota</taxon>
        <taxon>Wallemiomycotina</taxon>
        <taxon>Wallemiomycetes</taxon>
        <taxon>Wallemiales</taxon>
        <taxon>Wallemiaceae</taxon>
        <taxon>Wallemia</taxon>
    </lineage>
</organism>
<keyword evidence="3" id="KW-0812">Transmembrane</keyword>
<gene>
    <name evidence="5" type="ORF">E3P99_03986</name>
</gene>
<protein>
    <recommendedName>
        <fullName evidence="4">VTT domain-containing protein</fullName>
    </recommendedName>
</protein>
<dbReference type="AlphaFoldDB" id="A0A4T0FCH9"/>
<feature type="region of interest" description="Disordered" evidence="2">
    <location>
        <begin position="61"/>
        <end position="106"/>
    </location>
</feature>
<feature type="transmembrane region" description="Helical" evidence="3">
    <location>
        <begin position="305"/>
        <end position="330"/>
    </location>
</feature>
<evidence type="ECO:0000256" key="3">
    <source>
        <dbReference type="SAM" id="Phobius"/>
    </source>
</evidence>
<dbReference type="InterPro" id="IPR032816">
    <property type="entry name" value="VTT_dom"/>
</dbReference>
<proteinExistence type="inferred from homology"/>